<protein>
    <recommendedName>
        <fullName evidence="4">Bifunctional metallophosphatase/5'-nucleotidase</fullName>
    </recommendedName>
</protein>
<reference evidence="2 3" key="1">
    <citation type="submission" date="2023-10" db="EMBL/GenBank/DDBJ databases">
        <title>Draft genome sequence of Xylaria bambusicola isolate GMP-LS, the root and basal stem rot pathogen of sugarcane in Indonesia.</title>
        <authorList>
            <person name="Selvaraj P."/>
            <person name="Muralishankar V."/>
            <person name="Muruganantham S."/>
            <person name="Sp S."/>
            <person name="Haryani S."/>
            <person name="Lau K.J.X."/>
            <person name="Naqvi N.I."/>
        </authorList>
    </citation>
    <scope>NUCLEOTIDE SEQUENCE [LARGE SCALE GENOMIC DNA]</scope>
    <source>
        <strain evidence="2">GMP-LS</strain>
    </source>
</reference>
<sequence>MTYKAAAALATLAALADAAQPGAPTPVAVPMRELDWGQINFLHTTDIHGWLGGHLQEYG</sequence>
<dbReference type="Proteomes" id="UP001305414">
    <property type="component" value="Unassembled WGS sequence"/>
</dbReference>
<dbReference type="Gene3D" id="3.60.21.10">
    <property type="match status" value="1"/>
</dbReference>
<evidence type="ECO:0000256" key="1">
    <source>
        <dbReference type="SAM" id="SignalP"/>
    </source>
</evidence>
<evidence type="ECO:0008006" key="4">
    <source>
        <dbReference type="Google" id="ProtNLM"/>
    </source>
</evidence>
<evidence type="ECO:0000313" key="2">
    <source>
        <dbReference type="EMBL" id="KAK5632331.1"/>
    </source>
</evidence>
<dbReference type="InterPro" id="IPR029052">
    <property type="entry name" value="Metallo-depent_PP-like"/>
</dbReference>
<comment type="caution">
    <text evidence="2">The sequence shown here is derived from an EMBL/GenBank/DDBJ whole genome shotgun (WGS) entry which is preliminary data.</text>
</comment>
<gene>
    <name evidence="2" type="ORF">RRF57_008045</name>
</gene>
<keyword evidence="3" id="KW-1185">Reference proteome</keyword>
<accession>A0AAN7ZAS2</accession>
<feature type="chain" id="PRO_5042873970" description="Bifunctional metallophosphatase/5'-nucleotidase" evidence="1">
    <location>
        <begin position="19"/>
        <end position="59"/>
    </location>
</feature>
<organism evidence="2 3">
    <name type="scientific">Xylaria bambusicola</name>
    <dbReference type="NCBI Taxonomy" id="326684"/>
    <lineage>
        <taxon>Eukaryota</taxon>
        <taxon>Fungi</taxon>
        <taxon>Dikarya</taxon>
        <taxon>Ascomycota</taxon>
        <taxon>Pezizomycotina</taxon>
        <taxon>Sordariomycetes</taxon>
        <taxon>Xylariomycetidae</taxon>
        <taxon>Xylariales</taxon>
        <taxon>Xylariaceae</taxon>
        <taxon>Xylaria</taxon>
    </lineage>
</organism>
<dbReference type="EMBL" id="JAWHQM010000024">
    <property type="protein sequence ID" value="KAK5632331.1"/>
    <property type="molecule type" value="Genomic_DNA"/>
</dbReference>
<evidence type="ECO:0000313" key="3">
    <source>
        <dbReference type="Proteomes" id="UP001305414"/>
    </source>
</evidence>
<dbReference type="SUPFAM" id="SSF56300">
    <property type="entry name" value="Metallo-dependent phosphatases"/>
    <property type="match status" value="1"/>
</dbReference>
<proteinExistence type="predicted"/>
<name>A0AAN7ZAS2_9PEZI</name>
<keyword evidence="1" id="KW-0732">Signal</keyword>
<feature type="signal peptide" evidence="1">
    <location>
        <begin position="1"/>
        <end position="18"/>
    </location>
</feature>
<dbReference type="AlphaFoldDB" id="A0AAN7ZAS2"/>